<gene>
    <name evidence="1" type="ORF">EGC82_10605</name>
</gene>
<evidence type="ECO:0000313" key="2">
    <source>
        <dbReference type="Proteomes" id="UP000278035"/>
    </source>
</evidence>
<keyword evidence="2" id="KW-1185">Reference proteome</keyword>
<dbReference type="EMBL" id="CP034015">
    <property type="protein sequence ID" value="AZG73176.1"/>
    <property type="molecule type" value="Genomic_DNA"/>
</dbReference>
<dbReference type="RefSeq" id="WP_124730734.1">
    <property type="nucleotide sequence ID" value="NZ_CBCSKC010000047.1"/>
</dbReference>
<dbReference type="AlphaFoldDB" id="A0A3G8LU55"/>
<reference evidence="2" key="1">
    <citation type="submission" date="2018-11" db="EMBL/GenBank/DDBJ databases">
        <title>Shewanella sp. M2.</title>
        <authorList>
            <person name="Hwang Y.J."/>
            <person name="Hwang C.Y."/>
        </authorList>
    </citation>
    <scope>NUCLEOTIDE SEQUENCE [LARGE SCALE GENOMIC DNA]</scope>
    <source>
        <strain evidence="2">LMG 19866</strain>
    </source>
</reference>
<dbReference type="OrthoDB" id="9152600at2"/>
<name>A0A3G8LU55_9GAMM</name>
<dbReference type="Proteomes" id="UP000278035">
    <property type="component" value="Chromosome"/>
</dbReference>
<evidence type="ECO:0000313" key="1">
    <source>
        <dbReference type="EMBL" id="AZG73176.1"/>
    </source>
</evidence>
<dbReference type="KEGG" id="slj:EGC82_10605"/>
<protein>
    <submittedName>
        <fullName evidence="1">Uncharacterized protein</fullName>
    </submittedName>
</protein>
<organism evidence="1 2">
    <name type="scientific">Shewanella livingstonensis</name>
    <dbReference type="NCBI Taxonomy" id="150120"/>
    <lineage>
        <taxon>Bacteria</taxon>
        <taxon>Pseudomonadati</taxon>
        <taxon>Pseudomonadota</taxon>
        <taxon>Gammaproteobacteria</taxon>
        <taxon>Alteromonadales</taxon>
        <taxon>Shewanellaceae</taxon>
        <taxon>Shewanella</taxon>
    </lineage>
</organism>
<accession>A0A3G8LU55</accession>
<proteinExistence type="predicted"/>
<sequence length="317" mass="35548">MHTRNDPHGQSSILSEHFQQVTVIGNANGDWHPAPMGHTFIFNGTQHEADKVINICNGPYAGSHYAFVVNNSPDNPQLVSLLTEVGETLDVQLKCWPSSGLVTILLMTLMAKQVNVQRMSLLPSLARPVDMPPTEYLPCMVHNWLGERRIALGLQLTSDNIQWPELFIDDASRLLAQDNDPVDINPFEVLLSDAVRRRQNDILTPDNTDPQFKMAQRLALQVSSDNPDNLDVQYALLAALSNLPSVQWLTYANQSDLILAESLFYNQHPETQASHWFLIDHQASQYLDTIRHHLAYCQQVIALIAKQANGIDGEVDE</sequence>